<keyword evidence="4 7" id="KW-0812">Transmembrane</keyword>
<keyword evidence="5 7" id="KW-1133">Transmembrane helix</keyword>
<feature type="domain" description="Major facilitator superfamily (MFS) profile" evidence="8">
    <location>
        <begin position="24"/>
        <end position="571"/>
    </location>
</feature>
<keyword evidence="3" id="KW-1003">Cell membrane</keyword>
<feature type="transmembrane region" description="Helical" evidence="7">
    <location>
        <begin position="549"/>
        <end position="567"/>
    </location>
</feature>
<evidence type="ECO:0000256" key="5">
    <source>
        <dbReference type="ARBA" id="ARBA00022989"/>
    </source>
</evidence>
<keyword evidence="6 7" id="KW-0472">Membrane</keyword>
<protein>
    <submittedName>
        <fullName evidence="9">MFS transporter</fullName>
    </submittedName>
</protein>
<dbReference type="RefSeq" id="WP_081796760.1">
    <property type="nucleotide sequence ID" value="NZ_JAEMUK010000005.1"/>
</dbReference>
<feature type="transmembrane region" description="Helical" evidence="7">
    <location>
        <begin position="123"/>
        <end position="150"/>
    </location>
</feature>
<sequence length="577" mass="62292">MTDIAAGRAYTPAGAISPAEQRKVVFASSLGTVFEWYDFYLYGSLAAIIGSHFFSGLTESGQFIFALLAFAAGFFVRPFGAIVFGRLGDLVGRKYTFLITILIMGLSTFLVGVLPGYNTIGVAAPVILIALRLLQGLALGGEYGGAAIYVAEHAEPTKRGYRTSWIQTTATLGLFLSLIVILLCRYFSPGDTAAEKAASFAAEYGFWRIPFLVSIVLLGISVWIRMTLNESPVFKAMKEEGRTSKAPLSEAFGNWTNGRIVLLALFGLTAGQAVVWYTGQFYALFFLTQTLKVDPYWSNIMIAIALLIGTPFFVIFGWLSDKIGRKPIIMLGLLLAILTYYPTGLLKPLGLGSYAYPGVFELLTHAGNPQLAKAIDTSPVSVFADPSQCRLQFDPVGKSKFTSPCDVAKSSLVKAGVPYINETGAAGTASIKIGETVVQSYDAAAPDAKVQGERFKKELAEALKTAGYPAKSALEGINWTVVALLVYLVFLVTMVYGPIAAMLVELFPTRIRYTAMSLPYHIGNGWFGGFLPITAFAIVASTGNIYAGLMYPVIVAIMTLVLGVLFLRETKGRDIIN</sequence>
<proteinExistence type="predicted"/>
<comment type="subcellular location">
    <subcellularLocation>
        <location evidence="1">Cell membrane</location>
        <topology evidence="1">Multi-pass membrane protein</topology>
    </subcellularLocation>
</comment>
<evidence type="ECO:0000256" key="2">
    <source>
        <dbReference type="ARBA" id="ARBA00022448"/>
    </source>
</evidence>
<dbReference type="Gene3D" id="1.20.1250.20">
    <property type="entry name" value="MFS general substrate transporter like domains"/>
    <property type="match status" value="2"/>
</dbReference>
<keyword evidence="2" id="KW-0813">Transport</keyword>
<reference evidence="9 10" key="1">
    <citation type="submission" date="2020-12" db="EMBL/GenBank/DDBJ databases">
        <title>Revised draft genomes of Rhodomicrobium vannielii ATCC 17100 and Rhodomicrobium udaipurense JA643.</title>
        <authorList>
            <person name="Conners E.M."/>
            <person name="Davenport E.J."/>
            <person name="Bose A."/>
        </authorList>
    </citation>
    <scope>NUCLEOTIDE SEQUENCE [LARGE SCALE GENOMIC DNA]</scope>
    <source>
        <strain evidence="9 10">JA643</strain>
    </source>
</reference>
<feature type="transmembrane region" description="Helical" evidence="7">
    <location>
        <begin position="39"/>
        <end position="57"/>
    </location>
</feature>
<evidence type="ECO:0000256" key="7">
    <source>
        <dbReference type="SAM" id="Phobius"/>
    </source>
</evidence>
<dbReference type="InterPro" id="IPR036259">
    <property type="entry name" value="MFS_trans_sf"/>
</dbReference>
<feature type="transmembrane region" description="Helical" evidence="7">
    <location>
        <begin position="96"/>
        <end position="117"/>
    </location>
</feature>
<feature type="transmembrane region" description="Helical" evidence="7">
    <location>
        <begin position="477"/>
        <end position="504"/>
    </location>
</feature>
<dbReference type="EMBL" id="JAEMUK010000005">
    <property type="protein sequence ID" value="MBJ7542391.1"/>
    <property type="molecule type" value="Genomic_DNA"/>
</dbReference>
<dbReference type="SUPFAM" id="SSF103473">
    <property type="entry name" value="MFS general substrate transporter"/>
    <property type="match status" value="2"/>
</dbReference>
<evidence type="ECO:0000313" key="10">
    <source>
        <dbReference type="Proteomes" id="UP000623250"/>
    </source>
</evidence>
<dbReference type="InterPro" id="IPR005829">
    <property type="entry name" value="Sugar_transporter_CS"/>
</dbReference>
<evidence type="ECO:0000313" key="9">
    <source>
        <dbReference type="EMBL" id="MBJ7542391.1"/>
    </source>
</evidence>
<organism evidence="9 10">
    <name type="scientific">Rhodomicrobium udaipurense</name>
    <dbReference type="NCBI Taxonomy" id="1202716"/>
    <lineage>
        <taxon>Bacteria</taxon>
        <taxon>Pseudomonadati</taxon>
        <taxon>Pseudomonadota</taxon>
        <taxon>Alphaproteobacteria</taxon>
        <taxon>Hyphomicrobiales</taxon>
        <taxon>Hyphomicrobiaceae</taxon>
        <taxon>Rhodomicrobium</taxon>
    </lineage>
</organism>
<dbReference type="Proteomes" id="UP000623250">
    <property type="component" value="Unassembled WGS sequence"/>
</dbReference>
<feature type="transmembrane region" description="Helical" evidence="7">
    <location>
        <begin position="296"/>
        <end position="316"/>
    </location>
</feature>
<feature type="transmembrane region" description="Helical" evidence="7">
    <location>
        <begin position="208"/>
        <end position="228"/>
    </location>
</feature>
<feature type="transmembrane region" description="Helical" evidence="7">
    <location>
        <begin position="63"/>
        <end position="84"/>
    </location>
</feature>
<evidence type="ECO:0000256" key="4">
    <source>
        <dbReference type="ARBA" id="ARBA00022692"/>
    </source>
</evidence>
<feature type="transmembrane region" description="Helical" evidence="7">
    <location>
        <begin position="260"/>
        <end position="284"/>
    </location>
</feature>
<dbReference type="PANTHER" id="PTHR43045">
    <property type="entry name" value="SHIKIMATE TRANSPORTER"/>
    <property type="match status" value="1"/>
</dbReference>
<dbReference type="GO" id="GO:0022857">
    <property type="term" value="F:transmembrane transporter activity"/>
    <property type="evidence" value="ECO:0007669"/>
    <property type="project" value="InterPro"/>
</dbReference>
<evidence type="ECO:0000256" key="6">
    <source>
        <dbReference type="ARBA" id="ARBA00023136"/>
    </source>
</evidence>
<gene>
    <name evidence="9" type="ORF">JDN41_02345</name>
</gene>
<dbReference type="GO" id="GO:0005886">
    <property type="term" value="C:plasma membrane"/>
    <property type="evidence" value="ECO:0007669"/>
    <property type="project" value="UniProtKB-SubCell"/>
</dbReference>
<dbReference type="PROSITE" id="PS50850">
    <property type="entry name" value="MFS"/>
    <property type="match status" value="1"/>
</dbReference>
<keyword evidence="10" id="KW-1185">Reference proteome</keyword>
<accession>A0A8I1GEV0</accession>
<dbReference type="InterPro" id="IPR005828">
    <property type="entry name" value="MFS_sugar_transport-like"/>
</dbReference>
<evidence type="ECO:0000256" key="1">
    <source>
        <dbReference type="ARBA" id="ARBA00004651"/>
    </source>
</evidence>
<name>A0A8I1GEV0_9HYPH</name>
<feature type="transmembrane region" description="Helical" evidence="7">
    <location>
        <begin position="170"/>
        <end position="188"/>
    </location>
</feature>
<evidence type="ECO:0000259" key="8">
    <source>
        <dbReference type="PROSITE" id="PS50850"/>
    </source>
</evidence>
<feature type="transmembrane region" description="Helical" evidence="7">
    <location>
        <begin position="328"/>
        <end position="346"/>
    </location>
</feature>
<dbReference type="AlphaFoldDB" id="A0A8I1GEV0"/>
<dbReference type="InterPro" id="IPR020846">
    <property type="entry name" value="MFS_dom"/>
</dbReference>
<dbReference type="Pfam" id="PF00083">
    <property type="entry name" value="Sugar_tr"/>
    <property type="match status" value="2"/>
</dbReference>
<evidence type="ECO:0000256" key="3">
    <source>
        <dbReference type="ARBA" id="ARBA00022475"/>
    </source>
</evidence>
<dbReference type="PANTHER" id="PTHR43045:SF7">
    <property type="entry name" value="MAJOR FACILITATOR SUPERFAMILY TRANSPORTER"/>
    <property type="match status" value="1"/>
</dbReference>
<comment type="caution">
    <text evidence="9">The sequence shown here is derived from an EMBL/GenBank/DDBJ whole genome shotgun (WGS) entry which is preliminary data.</text>
</comment>
<feature type="transmembrane region" description="Helical" evidence="7">
    <location>
        <begin position="525"/>
        <end position="543"/>
    </location>
</feature>
<dbReference type="PROSITE" id="PS00217">
    <property type="entry name" value="SUGAR_TRANSPORT_2"/>
    <property type="match status" value="1"/>
</dbReference>